<dbReference type="Proteomes" id="UP000617544">
    <property type="component" value="Unassembled WGS sequence"/>
</dbReference>
<gene>
    <name evidence="1" type="ORF">HA331_08530</name>
</gene>
<sequence>MPEDDIESIEDEIRMLLMESLIKIIKESNSVEETKQRIIEWLDLIKESFGIPGDSINQIKKEIEEMKSETIKKRFIGAIKSEREVEIHKIEKVISEHIETSKEYEEYARLVGKIAEDLVLMALAFELYRKRRRYILIPYFRAHKQKRGKRGRPSKGSKYVDVGLIDLDRRNIVLIEIKNWISVNRGFYSIKMYEENDRRKWSESEKDILTFLEEIGKVAGGKKTKRRKKRKSLAFRLFEETIDYINYNFKTLEELNKHSSIGMGKIDILEFLVEFWEQETRDFNERDYEVNEKIMIEMLNGARFLEVSPDVYIEYIEHAHREKPEEKSLFDNGEFRVLRVFLVFSEIERISEELQKQMSEDEVIPLEQSGGLKNPKNVKYWKEAKEAVNKILELIS</sequence>
<dbReference type="AlphaFoldDB" id="A0A832T3A3"/>
<reference evidence="1" key="1">
    <citation type="journal article" date="2020" name="bioRxiv">
        <title>A rank-normalized archaeal taxonomy based on genome phylogeny resolves widespread incomplete and uneven classifications.</title>
        <authorList>
            <person name="Rinke C."/>
            <person name="Chuvochina M."/>
            <person name="Mussig A.J."/>
            <person name="Chaumeil P.-A."/>
            <person name="Waite D.W."/>
            <person name="Whitman W.B."/>
            <person name="Parks D.H."/>
            <person name="Hugenholtz P."/>
        </authorList>
    </citation>
    <scope>NUCLEOTIDE SEQUENCE</scope>
    <source>
        <strain evidence="1">UBA8834</strain>
    </source>
</reference>
<accession>A0A832T3A3</accession>
<comment type="caution">
    <text evidence="1">The sequence shown here is derived from an EMBL/GenBank/DDBJ whole genome shotgun (WGS) entry which is preliminary data.</text>
</comment>
<protein>
    <submittedName>
        <fullName evidence="1">Uncharacterized protein</fullName>
    </submittedName>
</protein>
<organism evidence="1 2">
    <name type="scientific">Pyrococcus horikoshii</name>
    <dbReference type="NCBI Taxonomy" id="53953"/>
    <lineage>
        <taxon>Archaea</taxon>
        <taxon>Methanobacteriati</taxon>
        <taxon>Methanobacteriota</taxon>
        <taxon>Thermococci</taxon>
        <taxon>Thermococcales</taxon>
        <taxon>Thermococcaceae</taxon>
        <taxon>Pyrococcus</taxon>
    </lineage>
</organism>
<name>A0A832T3A3_PYRHR</name>
<proteinExistence type="predicted"/>
<dbReference type="EMBL" id="DUJN01000007">
    <property type="protein sequence ID" value="HII61765.1"/>
    <property type="molecule type" value="Genomic_DNA"/>
</dbReference>
<dbReference type="RefSeq" id="WP_143522669.1">
    <property type="nucleotide sequence ID" value="NZ_DUJN01000007.1"/>
</dbReference>
<evidence type="ECO:0000313" key="1">
    <source>
        <dbReference type="EMBL" id="HII61765.1"/>
    </source>
</evidence>
<dbReference type="GeneID" id="1442703"/>
<evidence type="ECO:0000313" key="2">
    <source>
        <dbReference type="Proteomes" id="UP000617544"/>
    </source>
</evidence>